<name>M1DI81_SOLTU</name>
<proteinExistence type="predicted"/>
<sequence length="242" mass="27020">MPTTPFIAFLILLLQGFAYWNKGRSASLRRIAKCDWRCSGFSFFVLFSLFVPFCALGLGLGLAPLALALTPSPLGLSSCPLPCPLLSTRWLTSLRSTWTTNCFVNHERVHGSEMNHGLSTCSWVHTQPSVVDHKALHEPWIPTRVVVRLVEARQNTLELRHHTTEPTTGHGKVCRASASRPPTQVKNHGGLHGPWSFTRAMVWLQDEPPRTSRHWPATMTHMMGHGPFDSLLVAPWSALVNF</sequence>
<keyword evidence="2" id="KW-0472">Membrane</keyword>
<evidence type="ECO:0000313" key="3">
    <source>
        <dbReference type="EnsemblPlants" id="PGSC0003DMT400089468"/>
    </source>
</evidence>
<dbReference type="InParanoid" id="M1DI81"/>
<feature type="transmembrane region" description="Helical" evidence="2">
    <location>
        <begin position="6"/>
        <end position="22"/>
    </location>
</feature>
<dbReference type="EnsemblPlants" id="PGSC0003DMT400089468">
    <property type="protein sequence ID" value="PGSC0003DMT400089468"/>
    <property type="gene ID" value="PGSC0003DMG400039039"/>
</dbReference>
<dbReference type="Gramene" id="PGSC0003DMT400089468">
    <property type="protein sequence ID" value="PGSC0003DMT400089468"/>
    <property type="gene ID" value="PGSC0003DMG400039039"/>
</dbReference>
<evidence type="ECO:0000313" key="4">
    <source>
        <dbReference type="Proteomes" id="UP000011115"/>
    </source>
</evidence>
<keyword evidence="4" id="KW-1185">Reference proteome</keyword>
<feature type="region of interest" description="Disordered" evidence="1">
    <location>
        <begin position="163"/>
        <end position="191"/>
    </location>
</feature>
<dbReference type="Proteomes" id="UP000011115">
    <property type="component" value="Unassembled WGS sequence"/>
</dbReference>
<keyword evidence="2" id="KW-0812">Transmembrane</keyword>
<accession>M1DI81</accession>
<feature type="transmembrane region" description="Helical" evidence="2">
    <location>
        <begin position="43"/>
        <end position="69"/>
    </location>
</feature>
<reference evidence="3" key="2">
    <citation type="submission" date="2015-06" db="UniProtKB">
        <authorList>
            <consortium name="EnsemblPlants"/>
        </authorList>
    </citation>
    <scope>IDENTIFICATION</scope>
    <source>
        <strain evidence="3">DM1-3 516 R44</strain>
    </source>
</reference>
<evidence type="ECO:0000256" key="1">
    <source>
        <dbReference type="SAM" id="MobiDB-lite"/>
    </source>
</evidence>
<dbReference type="AlphaFoldDB" id="M1DI81"/>
<keyword evidence="2" id="KW-1133">Transmembrane helix</keyword>
<protein>
    <submittedName>
        <fullName evidence="3">Uncharacterized protein</fullName>
    </submittedName>
</protein>
<dbReference type="PaxDb" id="4113-PGSC0003DMT400089468"/>
<reference evidence="4" key="1">
    <citation type="journal article" date="2011" name="Nature">
        <title>Genome sequence and analysis of the tuber crop potato.</title>
        <authorList>
            <consortium name="The Potato Genome Sequencing Consortium"/>
        </authorList>
    </citation>
    <scope>NUCLEOTIDE SEQUENCE [LARGE SCALE GENOMIC DNA]</scope>
    <source>
        <strain evidence="4">cv. DM1-3 516 R44</strain>
    </source>
</reference>
<dbReference type="HOGENOM" id="CLU_1148908_0_0_1"/>
<organism evidence="3 4">
    <name type="scientific">Solanum tuberosum</name>
    <name type="common">Potato</name>
    <dbReference type="NCBI Taxonomy" id="4113"/>
    <lineage>
        <taxon>Eukaryota</taxon>
        <taxon>Viridiplantae</taxon>
        <taxon>Streptophyta</taxon>
        <taxon>Embryophyta</taxon>
        <taxon>Tracheophyta</taxon>
        <taxon>Spermatophyta</taxon>
        <taxon>Magnoliopsida</taxon>
        <taxon>eudicotyledons</taxon>
        <taxon>Gunneridae</taxon>
        <taxon>Pentapetalae</taxon>
        <taxon>asterids</taxon>
        <taxon>lamiids</taxon>
        <taxon>Solanales</taxon>
        <taxon>Solanaceae</taxon>
        <taxon>Solanoideae</taxon>
        <taxon>Solaneae</taxon>
        <taxon>Solanum</taxon>
    </lineage>
</organism>
<evidence type="ECO:0000256" key="2">
    <source>
        <dbReference type="SAM" id="Phobius"/>
    </source>
</evidence>